<organism evidence="1 2">
    <name type="scientific">Enterococcus gallinarum</name>
    <dbReference type="NCBI Taxonomy" id="1353"/>
    <lineage>
        <taxon>Bacteria</taxon>
        <taxon>Bacillati</taxon>
        <taxon>Bacillota</taxon>
        <taxon>Bacilli</taxon>
        <taxon>Lactobacillales</taxon>
        <taxon>Enterococcaceae</taxon>
        <taxon>Enterococcus</taxon>
    </lineage>
</organism>
<sequence>MKKKLVPIIISLILITAGTVGYLSLKPKTESTNAETATTLSTKTIVSSLPSLKDLKANLGENLTDLGKVQISTVLFQDVNQAILTRANNEEIKVPLSVTDKDTPKFSLVTIEYTPEELRIGDTFGLAVHNSHYYAYNYR</sequence>
<dbReference type="Proteomes" id="UP001183682">
    <property type="component" value="Unassembled WGS sequence"/>
</dbReference>
<dbReference type="EMBL" id="JARPZN010000015">
    <property type="protein sequence ID" value="MDT2691516.1"/>
    <property type="molecule type" value="Genomic_DNA"/>
</dbReference>
<reference evidence="1" key="1">
    <citation type="submission" date="2023-03" db="EMBL/GenBank/DDBJ databases">
        <authorList>
            <person name="Shen W."/>
            <person name="Cai J."/>
        </authorList>
    </citation>
    <scope>NUCLEOTIDE SEQUENCE</scope>
    <source>
        <strain evidence="1">K69-2</strain>
    </source>
</reference>
<dbReference type="AlphaFoldDB" id="A0AAE4HSV9"/>
<evidence type="ECO:0000313" key="1">
    <source>
        <dbReference type="EMBL" id="MDT2691516.1"/>
    </source>
</evidence>
<comment type="caution">
    <text evidence="1">The sequence shown here is derived from an EMBL/GenBank/DDBJ whole genome shotgun (WGS) entry which is preliminary data.</text>
</comment>
<proteinExistence type="predicted"/>
<dbReference type="RefSeq" id="WP_311810058.1">
    <property type="nucleotide sequence ID" value="NZ_JARPZN010000015.1"/>
</dbReference>
<protein>
    <submittedName>
        <fullName evidence="1">Uncharacterized protein</fullName>
    </submittedName>
</protein>
<evidence type="ECO:0000313" key="2">
    <source>
        <dbReference type="Proteomes" id="UP001183682"/>
    </source>
</evidence>
<gene>
    <name evidence="1" type="ORF">P7E30_15165</name>
</gene>
<accession>A0AAE4HSV9</accession>
<name>A0AAE4HSV9_ENTGA</name>